<dbReference type="GO" id="GO:0032153">
    <property type="term" value="C:cell division site"/>
    <property type="evidence" value="ECO:0007669"/>
    <property type="project" value="TreeGrafter"/>
</dbReference>
<dbReference type="InterPro" id="IPR036765">
    <property type="entry name" value="ZipA_FtsZ-bd_C_sf"/>
</dbReference>
<feature type="domain" description="ZipA C-terminal FtsZ-binding" evidence="10">
    <location>
        <begin position="91"/>
        <end position="222"/>
    </location>
</feature>
<dbReference type="PROSITE" id="PS51257">
    <property type="entry name" value="PROKAR_LIPOPROTEIN"/>
    <property type="match status" value="1"/>
</dbReference>
<evidence type="ECO:0000256" key="6">
    <source>
        <dbReference type="ARBA" id="ARBA00023136"/>
    </source>
</evidence>
<evidence type="ECO:0000313" key="12">
    <source>
        <dbReference type="Proteomes" id="UP000260823"/>
    </source>
</evidence>
<comment type="subcellular location">
    <subcellularLocation>
        <location evidence="9">Cell inner membrane</location>
        <topology evidence="9">Single-pass type I membrane protein</topology>
    </subcellularLocation>
</comment>
<comment type="similarity">
    <text evidence="8">Belongs to the ZipA family.</text>
</comment>
<dbReference type="EMBL" id="QWDE01000002">
    <property type="protein sequence ID" value="RFZ82900.1"/>
    <property type="molecule type" value="Genomic_DNA"/>
</dbReference>
<dbReference type="GO" id="GO:0000917">
    <property type="term" value="P:division septum assembly"/>
    <property type="evidence" value="ECO:0007669"/>
    <property type="project" value="TreeGrafter"/>
</dbReference>
<dbReference type="RefSeq" id="WP_117383375.1">
    <property type="nucleotide sequence ID" value="NZ_QWDE01000002.1"/>
</dbReference>
<dbReference type="Proteomes" id="UP000260823">
    <property type="component" value="Unassembled WGS sequence"/>
</dbReference>
<dbReference type="PANTHER" id="PTHR38685">
    <property type="entry name" value="CELL DIVISION PROTEIN ZIPA"/>
    <property type="match status" value="1"/>
</dbReference>
<dbReference type="AlphaFoldDB" id="A0A3E2NPT4"/>
<dbReference type="OrthoDB" id="264211at2"/>
<dbReference type="GO" id="GO:0005886">
    <property type="term" value="C:plasma membrane"/>
    <property type="evidence" value="ECO:0007669"/>
    <property type="project" value="UniProtKB-SubCell"/>
</dbReference>
<keyword evidence="6 9" id="KW-0472">Membrane</keyword>
<keyword evidence="2 9" id="KW-0997">Cell inner membrane</keyword>
<comment type="function">
    <text evidence="8">Essential cell division protein that stabilizes the FtsZ protofilaments by cross-linking them and that serves as a cytoplasmic membrane anchor for the Z ring. Also required for the recruitment to the septal ring of downstream cell division proteins.</text>
</comment>
<keyword evidence="5" id="KW-1133">Transmembrane helix</keyword>
<dbReference type="SUPFAM" id="SSF64383">
    <property type="entry name" value="Cell-division protein ZipA, C-terminal domain"/>
    <property type="match status" value="1"/>
</dbReference>
<evidence type="ECO:0000256" key="2">
    <source>
        <dbReference type="ARBA" id="ARBA00022519"/>
    </source>
</evidence>
<name>A0A3E2NPT4_9SPHI</name>
<keyword evidence="12" id="KW-1185">Reference proteome</keyword>
<proteinExistence type="inferred from homology"/>
<gene>
    <name evidence="11" type="ORF">DYU05_12130</name>
</gene>
<keyword evidence="7 8" id="KW-0131">Cell cycle</keyword>
<dbReference type="SMART" id="SM00771">
    <property type="entry name" value="ZipA_C"/>
    <property type="match status" value="1"/>
</dbReference>
<evidence type="ECO:0000256" key="5">
    <source>
        <dbReference type="ARBA" id="ARBA00022989"/>
    </source>
</evidence>
<keyword evidence="4 9" id="KW-0812">Transmembrane</keyword>
<evidence type="ECO:0000256" key="9">
    <source>
        <dbReference type="RuleBase" id="RU003613"/>
    </source>
</evidence>
<protein>
    <recommendedName>
        <fullName evidence="8">Cell division protein ZipA</fullName>
    </recommendedName>
</protein>
<dbReference type="Gene3D" id="3.30.1400.10">
    <property type="entry name" value="ZipA, C-terminal FtsZ-binding domain"/>
    <property type="match status" value="1"/>
</dbReference>
<reference evidence="11 12" key="1">
    <citation type="submission" date="2018-08" db="EMBL/GenBank/DDBJ databases">
        <title>Mucilaginibacter terrae sp. nov., isolated from manganese diggings.</title>
        <authorList>
            <person name="Huang Y."/>
            <person name="Zhou Z."/>
        </authorList>
    </citation>
    <scope>NUCLEOTIDE SEQUENCE [LARGE SCALE GENOMIC DNA]</scope>
    <source>
        <strain evidence="11 12">ZH6</strain>
    </source>
</reference>
<evidence type="ECO:0000256" key="1">
    <source>
        <dbReference type="ARBA" id="ARBA00022475"/>
    </source>
</evidence>
<evidence type="ECO:0000256" key="3">
    <source>
        <dbReference type="ARBA" id="ARBA00022618"/>
    </source>
</evidence>
<organism evidence="11 12">
    <name type="scientific">Mucilaginibacter terrenus</name>
    <dbReference type="NCBI Taxonomy" id="2482727"/>
    <lineage>
        <taxon>Bacteria</taxon>
        <taxon>Pseudomonadati</taxon>
        <taxon>Bacteroidota</taxon>
        <taxon>Sphingobacteriia</taxon>
        <taxon>Sphingobacteriales</taxon>
        <taxon>Sphingobacteriaceae</taxon>
        <taxon>Mucilaginibacter</taxon>
    </lineage>
</organism>
<evidence type="ECO:0000313" key="11">
    <source>
        <dbReference type="EMBL" id="RFZ82900.1"/>
    </source>
</evidence>
<sequence>MNAKQLIPLVFFTVTTLSCGDNHKKAPKNDYFISSESETNERVRKLGLDKASEDASYILDVRKLKIPVDKNSKNSNNKIDTNDKAPKIAELDQDIIIVLKSDTKFDGKKVWDVLQSVGLKWGDGDLFHWGNPNQNYGDDALFSVWTTTDPGYFLPESIKQGQMNPDDLVFGFSVPRSADPENVFKVMTAAVKYCQKRLGGKMLDANMHPLDELSASMNLNVLITELKSKGIVPGSTPALLSY</sequence>
<dbReference type="PANTHER" id="PTHR38685:SF1">
    <property type="entry name" value="CELL DIVISION PROTEIN ZIPA"/>
    <property type="match status" value="1"/>
</dbReference>
<keyword evidence="3 8" id="KW-0132">Cell division</keyword>
<evidence type="ECO:0000259" key="10">
    <source>
        <dbReference type="SMART" id="SM00771"/>
    </source>
</evidence>
<evidence type="ECO:0000256" key="7">
    <source>
        <dbReference type="ARBA" id="ARBA00023306"/>
    </source>
</evidence>
<dbReference type="InterPro" id="IPR011919">
    <property type="entry name" value="Cell_div_ZipA"/>
</dbReference>
<comment type="caution">
    <text evidence="11">The sequence shown here is derived from an EMBL/GenBank/DDBJ whole genome shotgun (WGS) entry which is preliminary data.</text>
</comment>
<accession>A0A3E2NPT4</accession>
<evidence type="ECO:0000256" key="4">
    <source>
        <dbReference type="ARBA" id="ARBA00022692"/>
    </source>
</evidence>
<evidence type="ECO:0000256" key="8">
    <source>
        <dbReference type="RuleBase" id="RU003612"/>
    </source>
</evidence>
<dbReference type="InterPro" id="IPR007449">
    <property type="entry name" value="ZipA_FtsZ-bd_C"/>
</dbReference>
<dbReference type="Pfam" id="PF04354">
    <property type="entry name" value="ZipA_C"/>
    <property type="match status" value="1"/>
</dbReference>
<keyword evidence="1 9" id="KW-1003">Cell membrane</keyword>